<dbReference type="OrthoDB" id="7206969at2"/>
<proteinExistence type="inferred from homology"/>
<dbReference type="GO" id="GO:0008320">
    <property type="term" value="F:protein transmembrane transporter activity"/>
    <property type="evidence" value="ECO:0007669"/>
    <property type="project" value="UniProtKB-UniRule"/>
</dbReference>
<keyword evidence="8 9" id="KW-0472">Membrane</keyword>
<feature type="compositionally biased region" description="Basic and acidic residues" evidence="10">
    <location>
        <begin position="123"/>
        <end position="136"/>
    </location>
</feature>
<gene>
    <name evidence="9 12" type="primary">tatB</name>
    <name evidence="12" type="ORF">E0D97_15155</name>
</gene>
<evidence type="ECO:0000256" key="9">
    <source>
        <dbReference type="HAMAP-Rule" id="MF_00237"/>
    </source>
</evidence>
<evidence type="ECO:0000313" key="12">
    <source>
        <dbReference type="EMBL" id="TCD12349.1"/>
    </source>
</evidence>
<dbReference type="HAMAP" id="MF_00237">
    <property type="entry name" value="TatB"/>
    <property type="match status" value="1"/>
</dbReference>
<accession>A0A4R0P6M4</accession>
<evidence type="ECO:0000256" key="2">
    <source>
        <dbReference type="ARBA" id="ARBA00022448"/>
    </source>
</evidence>
<keyword evidence="6 9" id="KW-1133">Transmembrane helix</keyword>
<keyword evidence="7 9" id="KW-0811">Translocation</keyword>
<comment type="caution">
    <text evidence="12">The sequence shown here is derived from an EMBL/GenBank/DDBJ whole genome shotgun (WGS) entry which is preliminary data.</text>
</comment>
<dbReference type="Gene3D" id="1.20.5.3310">
    <property type="match status" value="1"/>
</dbReference>
<dbReference type="GO" id="GO:0043953">
    <property type="term" value="P:protein transport by the Tat complex"/>
    <property type="evidence" value="ECO:0007669"/>
    <property type="project" value="UniProtKB-UniRule"/>
</dbReference>
<name>A0A4R0P6M4_9HYPH</name>
<evidence type="ECO:0000256" key="5">
    <source>
        <dbReference type="ARBA" id="ARBA00022927"/>
    </source>
</evidence>
<sequence>MLPDFGWSELLVIAIVLIVVVGPKDLPKMLRTFGKATSSMRRMAGDFRKQFDEALKEAELDDVRSLARDMKGLDPRNEIKSALNPLGKVGEDLNEDLKRATRDLDKSDKPTSAADRSLANSGDKMRAAQKKPEKPTMSEQAGKPVERPASRAGGRKASGSRARTPAKSAKEKVGSLAPAKGNGAAKPATTKATSVRSSMKPATGTGSSPKSKTAAKATGSARGAARPKGADTGEKT</sequence>
<feature type="region of interest" description="Disordered" evidence="10">
    <location>
        <begin position="100"/>
        <end position="236"/>
    </location>
</feature>
<evidence type="ECO:0000256" key="11">
    <source>
        <dbReference type="SAM" id="Phobius"/>
    </source>
</evidence>
<keyword evidence="3 9" id="KW-1003">Cell membrane</keyword>
<keyword evidence="13" id="KW-1185">Reference proteome</keyword>
<comment type="function">
    <text evidence="9">Part of the twin-arginine translocation (Tat) system that transports large folded proteins containing a characteristic twin-arginine motif in their signal peptide across membranes. Together with TatC, TatB is part of a receptor directly interacting with Tat signal peptides. TatB may form an oligomeric binding site that transiently accommodates folded Tat precursor proteins before their translocation.</text>
</comment>
<evidence type="ECO:0000313" key="13">
    <source>
        <dbReference type="Proteomes" id="UP000291301"/>
    </source>
</evidence>
<dbReference type="Pfam" id="PF02416">
    <property type="entry name" value="TatA_B_E"/>
    <property type="match status" value="1"/>
</dbReference>
<dbReference type="InterPro" id="IPR018448">
    <property type="entry name" value="TatB"/>
</dbReference>
<evidence type="ECO:0000256" key="7">
    <source>
        <dbReference type="ARBA" id="ARBA00023010"/>
    </source>
</evidence>
<dbReference type="NCBIfam" id="TIGR01410">
    <property type="entry name" value="tatB"/>
    <property type="match status" value="1"/>
</dbReference>
<reference evidence="12 13" key="1">
    <citation type="journal article" date="2015" name="Antonie Van Leeuwenhoek">
        <title>Oricola cellulosilytica gen. nov., sp. nov., a cellulose-degrading bacterium of the family Phyllobacteriaceae isolated from surface seashore water, and emended descriptions of Mesorhizobium loti and Phyllobacterium myrsinacearum.</title>
        <authorList>
            <person name="Hameed A."/>
            <person name="Shahina M."/>
            <person name="Lai W.A."/>
            <person name="Lin S.Y."/>
            <person name="Young L.S."/>
            <person name="Liu Y.C."/>
            <person name="Hsu Y.H."/>
            <person name="Young C.C."/>
        </authorList>
    </citation>
    <scope>NUCLEOTIDE SEQUENCE [LARGE SCALE GENOMIC DNA]</scope>
    <source>
        <strain evidence="12 13">KCTC 52183</strain>
    </source>
</reference>
<dbReference type="GO" id="GO:0033281">
    <property type="term" value="C:TAT protein transport complex"/>
    <property type="evidence" value="ECO:0007669"/>
    <property type="project" value="UniProtKB-UniRule"/>
</dbReference>
<dbReference type="RefSeq" id="WP_131570468.1">
    <property type="nucleotide sequence ID" value="NZ_JAINFK010000005.1"/>
</dbReference>
<feature type="compositionally biased region" description="Low complexity" evidence="10">
    <location>
        <begin position="177"/>
        <end position="193"/>
    </location>
</feature>
<dbReference type="AlphaFoldDB" id="A0A4R0P6M4"/>
<dbReference type="Proteomes" id="UP000291301">
    <property type="component" value="Unassembled WGS sequence"/>
</dbReference>
<comment type="subunit">
    <text evidence="9">The Tat system comprises two distinct complexes: a TatABC complex, containing multiple copies of TatA, TatB and TatC subunits, and a separate TatA complex, containing only TatA subunits. Substrates initially bind to the TatABC complex, which probably triggers association of the separate TatA complex to form the active translocon.</text>
</comment>
<keyword evidence="4 9" id="KW-0812">Transmembrane</keyword>
<dbReference type="EMBL" id="SJST01000007">
    <property type="protein sequence ID" value="TCD12349.1"/>
    <property type="molecule type" value="Genomic_DNA"/>
</dbReference>
<feature type="compositionally biased region" description="Basic and acidic residues" evidence="10">
    <location>
        <begin position="100"/>
        <end position="109"/>
    </location>
</feature>
<organism evidence="12 13">
    <name type="scientific">Oricola cellulosilytica</name>
    <dbReference type="NCBI Taxonomy" id="1429082"/>
    <lineage>
        <taxon>Bacteria</taxon>
        <taxon>Pseudomonadati</taxon>
        <taxon>Pseudomonadota</taxon>
        <taxon>Alphaproteobacteria</taxon>
        <taxon>Hyphomicrobiales</taxon>
        <taxon>Ahrensiaceae</taxon>
        <taxon>Oricola</taxon>
    </lineage>
</organism>
<comment type="similarity">
    <text evidence="9">Belongs to the TatB family.</text>
</comment>
<evidence type="ECO:0000256" key="10">
    <source>
        <dbReference type="SAM" id="MobiDB-lite"/>
    </source>
</evidence>
<comment type="subcellular location">
    <subcellularLocation>
        <location evidence="9">Cell membrane</location>
        <topology evidence="9">Single-pass membrane protein</topology>
    </subcellularLocation>
    <subcellularLocation>
        <location evidence="1">Membrane</location>
        <topology evidence="1">Single-pass membrane protein</topology>
    </subcellularLocation>
</comment>
<dbReference type="PRINTS" id="PR01506">
    <property type="entry name" value="TATBPROTEIN"/>
</dbReference>
<feature type="compositionally biased region" description="Low complexity" evidence="10">
    <location>
        <begin position="205"/>
        <end position="224"/>
    </location>
</feature>
<protein>
    <recommendedName>
        <fullName evidence="9">Sec-independent protein translocase protein TatB</fullName>
    </recommendedName>
</protein>
<feature type="transmembrane region" description="Helical" evidence="11">
    <location>
        <begin position="6"/>
        <end position="23"/>
    </location>
</feature>
<evidence type="ECO:0000256" key="4">
    <source>
        <dbReference type="ARBA" id="ARBA00022692"/>
    </source>
</evidence>
<evidence type="ECO:0000256" key="6">
    <source>
        <dbReference type="ARBA" id="ARBA00022989"/>
    </source>
</evidence>
<keyword evidence="2 9" id="KW-0813">Transport</keyword>
<dbReference type="InterPro" id="IPR003369">
    <property type="entry name" value="TatA/B/E"/>
</dbReference>
<keyword evidence="5 9" id="KW-0653">Protein transport</keyword>
<evidence type="ECO:0000256" key="1">
    <source>
        <dbReference type="ARBA" id="ARBA00004167"/>
    </source>
</evidence>
<evidence type="ECO:0000256" key="8">
    <source>
        <dbReference type="ARBA" id="ARBA00023136"/>
    </source>
</evidence>
<evidence type="ECO:0000256" key="3">
    <source>
        <dbReference type="ARBA" id="ARBA00022475"/>
    </source>
</evidence>